<dbReference type="InterPro" id="IPR013767">
    <property type="entry name" value="PAS_fold"/>
</dbReference>
<dbReference type="PROSITE" id="PS50109">
    <property type="entry name" value="HIS_KIN"/>
    <property type="match status" value="1"/>
</dbReference>
<evidence type="ECO:0000256" key="5">
    <source>
        <dbReference type="ARBA" id="ARBA00022741"/>
    </source>
</evidence>
<dbReference type="Gene3D" id="3.40.50.2300">
    <property type="match status" value="1"/>
</dbReference>
<reference evidence="14" key="1">
    <citation type="submission" date="2024-06" db="EMBL/GenBank/DDBJ databases">
        <authorList>
            <person name="Li S."/>
        </authorList>
    </citation>
    <scope>NUCLEOTIDE SEQUENCE</scope>
    <source>
        <strain evidence="14">SR10</strain>
    </source>
</reference>
<dbReference type="Pfam" id="PF13185">
    <property type="entry name" value="GAF_2"/>
    <property type="match status" value="1"/>
</dbReference>
<dbReference type="SMART" id="SM00387">
    <property type="entry name" value="HATPase_c"/>
    <property type="match status" value="1"/>
</dbReference>
<keyword evidence="3 9" id="KW-0597">Phosphoprotein</keyword>
<dbReference type="InterPro" id="IPR001789">
    <property type="entry name" value="Sig_transdc_resp-reg_receiver"/>
</dbReference>
<keyword evidence="4" id="KW-0808">Transferase</keyword>
<keyword evidence="5" id="KW-0547">Nucleotide-binding</keyword>
<dbReference type="SMART" id="SM00448">
    <property type="entry name" value="REC"/>
    <property type="match status" value="1"/>
</dbReference>
<protein>
    <recommendedName>
        <fullName evidence="2">histidine kinase</fullName>
        <ecNumber evidence="2">2.7.13.3</ecNumber>
    </recommendedName>
</protein>
<dbReference type="PANTHER" id="PTHR43065">
    <property type="entry name" value="SENSOR HISTIDINE KINASE"/>
    <property type="match status" value="1"/>
</dbReference>
<evidence type="ECO:0000259" key="13">
    <source>
        <dbReference type="PROSITE" id="PS50113"/>
    </source>
</evidence>
<evidence type="ECO:0000259" key="12">
    <source>
        <dbReference type="PROSITE" id="PS50112"/>
    </source>
</evidence>
<dbReference type="Pfam" id="PF00072">
    <property type="entry name" value="Response_reg"/>
    <property type="match status" value="1"/>
</dbReference>
<comment type="catalytic activity">
    <reaction evidence="1">
        <text>ATP + protein L-histidine = ADP + protein N-phospho-L-histidine.</text>
        <dbReference type="EC" id="2.7.13.3"/>
    </reaction>
</comment>
<dbReference type="InterPro" id="IPR003594">
    <property type="entry name" value="HATPase_dom"/>
</dbReference>
<dbReference type="AlphaFoldDB" id="A0AAU8MPI6"/>
<dbReference type="SUPFAM" id="SSF55785">
    <property type="entry name" value="PYP-like sensor domain (PAS domain)"/>
    <property type="match status" value="1"/>
</dbReference>
<dbReference type="Pfam" id="PF00512">
    <property type="entry name" value="HisKA"/>
    <property type="match status" value="1"/>
</dbReference>
<dbReference type="CDD" id="cd00082">
    <property type="entry name" value="HisKA"/>
    <property type="match status" value="1"/>
</dbReference>
<evidence type="ECO:0000256" key="7">
    <source>
        <dbReference type="ARBA" id="ARBA00022840"/>
    </source>
</evidence>
<organism evidence="14">
    <name type="scientific">Lysobacter firmicutimachus</name>
    <dbReference type="NCBI Taxonomy" id="1792846"/>
    <lineage>
        <taxon>Bacteria</taxon>
        <taxon>Pseudomonadati</taxon>
        <taxon>Pseudomonadota</taxon>
        <taxon>Gammaproteobacteria</taxon>
        <taxon>Lysobacterales</taxon>
        <taxon>Lysobacteraceae</taxon>
        <taxon>Lysobacter</taxon>
    </lineage>
</organism>
<proteinExistence type="predicted"/>
<feature type="domain" description="PAC" evidence="13">
    <location>
        <begin position="79"/>
        <end position="129"/>
    </location>
</feature>
<feature type="domain" description="PAS" evidence="12">
    <location>
        <begin position="8"/>
        <end position="55"/>
    </location>
</feature>
<evidence type="ECO:0000256" key="3">
    <source>
        <dbReference type="ARBA" id="ARBA00022553"/>
    </source>
</evidence>
<evidence type="ECO:0000256" key="6">
    <source>
        <dbReference type="ARBA" id="ARBA00022777"/>
    </source>
</evidence>
<dbReference type="PROSITE" id="PS50113">
    <property type="entry name" value="PAC"/>
    <property type="match status" value="1"/>
</dbReference>
<evidence type="ECO:0000256" key="1">
    <source>
        <dbReference type="ARBA" id="ARBA00000085"/>
    </source>
</evidence>
<dbReference type="PROSITE" id="PS50112">
    <property type="entry name" value="PAS"/>
    <property type="match status" value="1"/>
</dbReference>
<dbReference type="Gene3D" id="3.30.450.40">
    <property type="match status" value="1"/>
</dbReference>
<dbReference type="RefSeq" id="WP_363796838.1">
    <property type="nucleotide sequence ID" value="NZ_CP159925.1"/>
</dbReference>
<dbReference type="Gene3D" id="3.30.450.20">
    <property type="entry name" value="PAS domain"/>
    <property type="match status" value="1"/>
</dbReference>
<dbReference type="Gene3D" id="3.30.565.10">
    <property type="entry name" value="Histidine kinase-like ATPase, C-terminal domain"/>
    <property type="match status" value="1"/>
</dbReference>
<dbReference type="PROSITE" id="PS50110">
    <property type="entry name" value="RESPONSE_REGULATORY"/>
    <property type="match status" value="1"/>
</dbReference>
<dbReference type="SMART" id="SM00388">
    <property type="entry name" value="HisKA"/>
    <property type="match status" value="1"/>
</dbReference>
<name>A0AAU8MPI6_9GAMM</name>
<evidence type="ECO:0000256" key="8">
    <source>
        <dbReference type="ARBA" id="ARBA00023012"/>
    </source>
</evidence>
<evidence type="ECO:0000259" key="10">
    <source>
        <dbReference type="PROSITE" id="PS50109"/>
    </source>
</evidence>
<feature type="domain" description="Response regulatory" evidence="11">
    <location>
        <begin position="546"/>
        <end position="661"/>
    </location>
</feature>
<evidence type="ECO:0000256" key="9">
    <source>
        <dbReference type="PROSITE-ProRule" id="PRU00169"/>
    </source>
</evidence>
<sequence length="670" mass="71228">MSVSFPGLFEAVPDALIVADGRGRIVQANVQAERLFGYPRGGLSGIEIEKLMPDEARERHRAHRNDYMARPHVRPMGVTGQSLIGMRLDGTRFPVEIALSPIGDGEDSRYLASIRDISETQRARQALVRARYDALVARIGQLALEAQDESGVIDHVPALLAGALRAATVAVLFVASDRQSLDTRAAIGLNRGAAGEDDIAAVLQALARGEPWLVEDLRQHRALGGAFPFAAQAEGSAALMPLFDRGRPLGALLAIAAEPGLFDHDAVHLLQSVANLIAAFVQRRRTEEQLAHSQRLDAVGQLTGGIAHDFNNLLTVMSGSLQLLELEYEHTPEAGELIASALRSVGRGAELTGKLLAFARRQRLSPRAVDAPALLRDVESMLKRTLGESVRLYLHCADDLPPAYADPAQLDAALVNLALNARDAMPRGGEIAIEAREHRVEADAAGADLAPGRYVRISVADTGRGMAPETLARAMEPFFTTKESGRGSGLGLSMVYGFAKQSGGHLRIDSALGYGTRVDLYLPAAEAWVADAPAPNEARVDGNGETVLVVEDDDAVRGIAVSFLQASGYRVIAVADAAQALQQLAIGDDIALMFSDVMLGAGMNGKELALAARALRPLLPVVLTSGYETDAAAAAAEAGAFELLRKPYRREQLVAAIGRALNPVVDDAGD</sequence>
<dbReference type="InterPro" id="IPR005467">
    <property type="entry name" value="His_kinase_dom"/>
</dbReference>
<evidence type="ECO:0000256" key="2">
    <source>
        <dbReference type="ARBA" id="ARBA00012438"/>
    </source>
</evidence>
<gene>
    <name evidence="14" type="ORF">ABU614_16415</name>
</gene>
<dbReference type="InterPro" id="IPR000700">
    <property type="entry name" value="PAS-assoc_C"/>
</dbReference>
<dbReference type="EMBL" id="CP159925">
    <property type="protein sequence ID" value="XCO73961.1"/>
    <property type="molecule type" value="Genomic_DNA"/>
</dbReference>
<dbReference type="InterPro" id="IPR036097">
    <property type="entry name" value="HisK_dim/P_sf"/>
</dbReference>
<dbReference type="SMART" id="SM00091">
    <property type="entry name" value="PAS"/>
    <property type="match status" value="1"/>
</dbReference>
<dbReference type="InterPro" id="IPR035965">
    <property type="entry name" value="PAS-like_dom_sf"/>
</dbReference>
<dbReference type="InterPro" id="IPR011006">
    <property type="entry name" value="CheY-like_superfamily"/>
</dbReference>
<dbReference type="SUPFAM" id="SSF52172">
    <property type="entry name" value="CheY-like"/>
    <property type="match status" value="1"/>
</dbReference>
<dbReference type="InterPro" id="IPR029016">
    <property type="entry name" value="GAF-like_dom_sf"/>
</dbReference>
<dbReference type="SUPFAM" id="SSF47384">
    <property type="entry name" value="Homodimeric domain of signal transducing histidine kinase"/>
    <property type="match status" value="1"/>
</dbReference>
<dbReference type="GO" id="GO:0005524">
    <property type="term" value="F:ATP binding"/>
    <property type="evidence" value="ECO:0007669"/>
    <property type="project" value="UniProtKB-KW"/>
</dbReference>
<dbReference type="GO" id="GO:0006355">
    <property type="term" value="P:regulation of DNA-templated transcription"/>
    <property type="evidence" value="ECO:0007669"/>
    <property type="project" value="InterPro"/>
</dbReference>
<keyword evidence="6" id="KW-0418">Kinase</keyword>
<dbReference type="InterPro" id="IPR000014">
    <property type="entry name" value="PAS"/>
</dbReference>
<dbReference type="PRINTS" id="PR00344">
    <property type="entry name" value="BCTRLSENSOR"/>
</dbReference>
<dbReference type="Gene3D" id="1.10.287.130">
    <property type="match status" value="1"/>
</dbReference>
<dbReference type="SUPFAM" id="SSF55874">
    <property type="entry name" value="ATPase domain of HSP90 chaperone/DNA topoisomerase II/histidine kinase"/>
    <property type="match status" value="1"/>
</dbReference>
<keyword evidence="8" id="KW-0902">Two-component regulatory system</keyword>
<dbReference type="InterPro" id="IPR003661">
    <property type="entry name" value="HisK_dim/P_dom"/>
</dbReference>
<evidence type="ECO:0000256" key="4">
    <source>
        <dbReference type="ARBA" id="ARBA00022679"/>
    </source>
</evidence>
<evidence type="ECO:0000313" key="14">
    <source>
        <dbReference type="EMBL" id="XCO73961.1"/>
    </source>
</evidence>
<feature type="domain" description="Histidine kinase" evidence="10">
    <location>
        <begin position="305"/>
        <end position="526"/>
    </location>
</feature>
<dbReference type="InterPro" id="IPR036890">
    <property type="entry name" value="HATPase_C_sf"/>
</dbReference>
<dbReference type="EC" id="2.7.13.3" evidence="2"/>
<dbReference type="Pfam" id="PF00989">
    <property type="entry name" value="PAS"/>
    <property type="match status" value="1"/>
</dbReference>
<keyword evidence="7 14" id="KW-0067">ATP-binding</keyword>
<dbReference type="InterPro" id="IPR003018">
    <property type="entry name" value="GAF"/>
</dbReference>
<dbReference type="SUPFAM" id="SSF55781">
    <property type="entry name" value="GAF domain-like"/>
    <property type="match status" value="1"/>
</dbReference>
<dbReference type="GO" id="GO:0000155">
    <property type="term" value="F:phosphorelay sensor kinase activity"/>
    <property type="evidence" value="ECO:0007669"/>
    <property type="project" value="InterPro"/>
</dbReference>
<dbReference type="PANTHER" id="PTHR43065:SF49">
    <property type="entry name" value="HISTIDINE KINASE"/>
    <property type="match status" value="1"/>
</dbReference>
<accession>A0AAU8MPI6</accession>
<dbReference type="CDD" id="cd00130">
    <property type="entry name" value="PAS"/>
    <property type="match status" value="1"/>
</dbReference>
<feature type="modified residue" description="4-aspartylphosphate" evidence="9">
    <location>
        <position position="596"/>
    </location>
</feature>
<dbReference type="Pfam" id="PF02518">
    <property type="entry name" value="HATPase_c"/>
    <property type="match status" value="1"/>
</dbReference>
<dbReference type="InterPro" id="IPR004358">
    <property type="entry name" value="Sig_transdc_His_kin-like_C"/>
</dbReference>
<dbReference type="SMART" id="SM00065">
    <property type="entry name" value="GAF"/>
    <property type="match status" value="1"/>
</dbReference>
<evidence type="ECO:0000259" key="11">
    <source>
        <dbReference type="PROSITE" id="PS50110"/>
    </source>
</evidence>
<dbReference type="NCBIfam" id="TIGR00229">
    <property type="entry name" value="sensory_box"/>
    <property type="match status" value="1"/>
</dbReference>